<dbReference type="InterPro" id="IPR050464">
    <property type="entry name" value="Zeta_carotene_desat/Oxidored"/>
</dbReference>
<dbReference type="Gene3D" id="3.50.50.60">
    <property type="entry name" value="FAD/NAD(P)-binding domain"/>
    <property type="match status" value="1"/>
</dbReference>
<accession>A0A2T3ABJ2</accession>
<dbReference type="PANTHER" id="PTHR42923">
    <property type="entry name" value="PROTOPORPHYRINOGEN OXIDASE"/>
    <property type="match status" value="1"/>
</dbReference>
<sequence>MLSRQSTTALRAPVASRANFRSTTLCCCCASCRPLQPASPLSSAPRPVQRRNLYSSHAHTHPIRLRSHLTTTTPSDPGLALTKTRNYATTATSKSPPPKDIAILGGGLTGLTTAYYLTRFHPTAKITIYEASDRIGGWVDTERVSVKTIDGRNAAIAFERGARAVSPQKGAGRWEDFVLFDLIDQLGLNQPHGDRPAPVFKVSKDDPILCNRYIYYPDHLVSLPGPPTGSSVFTRIIQGTSSLFAILTEPLFTGLWAAGRNYYTKTEEMRSKYARSKPTGEVPQQYQMSELPDVSTGQFLENFFGGPAFVNNAVSAMYHGIWGGDVWSLSVVSTTLQNLYIRIQHQMAGVITKDHDYQSGRDLLMRNPRVVDVWQELGKGTGYLGFLHGFDTLTQALANKLKQNPNVSIKTGAPVSSLGFDKKRNKTIVSSSVAGTRGYDKVISSLYSGTLANLAGDALPELKKSQAVTIQIVNLWYPRAELNHPHRGFGYLIPQSVPLKNNPHAALGVIFDSDRDLAAGDPEAQNVGGTKLTVMLGGHYWRDLPTKYLPNAAEAATMAIDTVRHHLGIPENEPVYTSSKVCRECIPQHLVHHRTRMATAHTQLQNAFGGTLAVVGGSYTSPGVLPSLKAARDMALKVSGQGYKGVGAQDMSVMSNMDHVGETGLGRFHGKNEAFRFLSFRDTPFHRGQRPAFHFPI</sequence>
<evidence type="ECO:0000259" key="1">
    <source>
        <dbReference type="Pfam" id="PF01593"/>
    </source>
</evidence>
<dbReference type="SUPFAM" id="SSF54373">
    <property type="entry name" value="FAD-linked reductases, C-terminal domain"/>
    <property type="match status" value="1"/>
</dbReference>
<dbReference type="Proteomes" id="UP000241462">
    <property type="component" value="Unassembled WGS sequence"/>
</dbReference>
<feature type="domain" description="Amine oxidase" evidence="1">
    <location>
        <begin position="108"/>
        <end position="542"/>
    </location>
</feature>
<dbReference type="AlphaFoldDB" id="A0A2T3ABJ2"/>
<dbReference type="GO" id="GO:0005743">
    <property type="term" value="C:mitochondrial inner membrane"/>
    <property type="evidence" value="ECO:0007669"/>
    <property type="project" value="TreeGrafter"/>
</dbReference>
<name>A0A2T3ABJ2_9PEZI</name>
<dbReference type="Pfam" id="PF01593">
    <property type="entry name" value="Amino_oxidase"/>
    <property type="match status" value="1"/>
</dbReference>
<evidence type="ECO:0000313" key="2">
    <source>
        <dbReference type="EMBL" id="PSR90475.1"/>
    </source>
</evidence>
<dbReference type="InterPro" id="IPR002937">
    <property type="entry name" value="Amino_oxidase"/>
</dbReference>
<evidence type="ECO:0000313" key="3">
    <source>
        <dbReference type="Proteomes" id="UP000241462"/>
    </source>
</evidence>
<protein>
    <recommendedName>
        <fullName evidence="1">Amine oxidase domain-containing protein</fullName>
    </recommendedName>
</protein>
<dbReference type="GO" id="GO:0004729">
    <property type="term" value="F:oxygen-dependent protoporphyrinogen oxidase activity"/>
    <property type="evidence" value="ECO:0007669"/>
    <property type="project" value="TreeGrafter"/>
</dbReference>
<dbReference type="InParanoid" id="A0A2T3ABJ2"/>
<dbReference type="PANTHER" id="PTHR42923:SF3">
    <property type="entry name" value="PROTOPORPHYRINOGEN OXIDASE"/>
    <property type="match status" value="1"/>
</dbReference>
<dbReference type="FunCoup" id="A0A2T3ABJ2">
    <property type="interactions" value="497"/>
</dbReference>
<dbReference type="SUPFAM" id="SSF51905">
    <property type="entry name" value="FAD/NAD(P)-binding domain"/>
    <property type="match status" value="1"/>
</dbReference>
<organism evidence="2 3">
    <name type="scientific">Coniella lustricola</name>
    <dbReference type="NCBI Taxonomy" id="2025994"/>
    <lineage>
        <taxon>Eukaryota</taxon>
        <taxon>Fungi</taxon>
        <taxon>Dikarya</taxon>
        <taxon>Ascomycota</taxon>
        <taxon>Pezizomycotina</taxon>
        <taxon>Sordariomycetes</taxon>
        <taxon>Sordariomycetidae</taxon>
        <taxon>Diaporthales</taxon>
        <taxon>Schizoparmaceae</taxon>
        <taxon>Coniella</taxon>
    </lineage>
</organism>
<dbReference type="InterPro" id="IPR036188">
    <property type="entry name" value="FAD/NAD-bd_sf"/>
</dbReference>
<dbReference type="OrthoDB" id="438553at2759"/>
<proteinExistence type="predicted"/>
<dbReference type="STRING" id="2025994.A0A2T3ABJ2"/>
<dbReference type="EMBL" id="KZ678419">
    <property type="protein sequence ID" value="PSR90475.1"/>
    <property type="molecule type" value="Genomic_DNA"/>
</dbReference>
<gene>
    <name evidence="2" type="ORF">BD289DRAFT_481714</name>
</gene>
<keyword evidence="3" id="KW-1185">Reference proteome</keyword>
<reference evidence="2 3" key="1">
    <citation type="journal article" date="2018" name="Mycol. Prog.">
        <title>Coniella lustricola, a new species from submerged detritus.</title>
        <authorList>
            <person name="Raudabaugh D.B."/>
            <person name="Iturriaga T."/>
            <person name="Carver A."/>
            <person name="Mondo S."/>
            <person name="Pangilinan J."/>
            <person name="Lipzen A."/>
            <person name="He G."/>
            <person name="Amirebrahimi M."/>
            <person name="Grigoriev I.V."/>
            <person name="Miller A.N."/>
        </authorList>
    </citation>
    <scope>NUCLEOTIDE SEQUENCE [LARGE SCALE GENOMIC DNA]</scope>
    <source>
        <strain evidence="2 3">B22-T-1</strain>
    </source>
</reference>